<reference evidence="4 5" key="1">
    <citation type="journal article" date="2014" name="Antonie Van Leeuwenhoek">
        <title>Hyphomonas beringensis sp. nov. and Hyphomonas chukchiensis sp. nov., isolated from surface seawater of the Bering Sea and Chukchi Sea.</title>
        <authorList>
            <person name="Li C."/>
            <person name="Lai Q."/>
            <person name="Li G."/>
            <person name="Dong C."/>
            <person name="Wang J."/>
            <person name="Liao Y."/>
            <person name="Shao Z."/>
        </authorList>
    </citation>
    <scope>NUCLEOTIDE SEQUENCE [LARGE SCALE GENOMIC DNA]</scope>
    <source>
        <strain evidence="4 5">22II1-22F38</strain>
    </source>
</reference>
<gene>
    <name evidence="2" type="ORF">DCG65_02645</name>
    <name evidence="3" type="ORF">DD728_13370</name>
    <name evidence="4" type="ORF">HY36_11890</name>
</gene>
<keyword evidence="1" id="KW-0812">Transmembrane</keyword>
<evidence type="ECO:0000313" key="2">
    <source>
        <dbReference type="EMBL" id="HAE93432.1"/>
    </source>
</evidence>
<keyword evidence="1" id="KW-0472">Membrane</keyword>
<proteinExistence type="predicted"/>
<dbReference type="AlphaFoldDB" id="A0A059DWW4"/>
<keyword evidence="1" id="KW-1133">Transmembrane helix</keyword>
<dbReference type="OrthoDB" id="4427992at2"/>
<evidence type="ECO:0000313" key="4">
    <source>
        <dbReference type="EMBL" id="KCZ57871.1"/>
    </source>
</evidence>
<dbReference type="GeneID" id="92500175"/>
<dbReference type="STRING" id="1280948.HY36_11890"/>
<evidence type="ECO:0000313" key="3">
    <source>
        <dbReference type="EMBL" id="HBQ49842.1"/>
    </source>
</evidence>
<evidence type="ECO:0000313" key="6">
    <source>
        <dbReference type="Proteomes" id="UP000259173"/>
    </source>
</evidence>
<dbReference type="PANTHER" id="PTHR34703">
    <property type="entry name" value="ANTIPORTER SUBUNIT MNHG2-RELATED"/>
    <property type="match status" value="1"/>
</dbReference>
<dbReference type="Proteomes" id="UP000259173">
    <property type="component" value="Unassembled WGS sequence"/>
</dbReference>
<dbReference type="PANTHER" id="PTHR34703:SF1">
    <property type="entry name" value="ANTIPORTER SUBUNIT MNHG2-RELATED"/>
    <property type="match status" value="1"/>
</dbReference>
<dbReference type="RefSeq" id="WP_035555642.1">
    <property type="nucleotide sequence ID" value="NZ_AWFH01000063.1"/>
</dbReference>
<dbReference type="eggNOG" id="COG1320">
    <property type="taxonomic scope" value="Bacteria"/>
</dbReference>
<comment type="caution">
    <text evidence="4">The sequence shown here is derived from an EMBL/GenBank/DDBJ whole genome shotgun (WGS) entry which is preliminary data.</text>
</comment>
<dbReference type="InterPro" id="IPR005133">
    <property type="entry name" value="PhaG_MnhG_YufB"/>
</dbReference>
<organism evidence="4 5">
    <name type="scientific">Hyphomonas atlantica</name>
    <dbReference type="NCBI Taxonomy" id="1280948"/>
    <lineage>
        <taxon>Bacteria</taxon>
        <taxon>Pseudomonadati</taxon>
        <taxon>Pseudomonadota</taxon>
        <taxon>Alphaproteobacteria</taxon>
        <taxon>Hyphomonadales</taxon>
        <taxon>Hyphomonadaceae</taxon>
        <taxon>Hyphomonas</taxon>
    </lineage>
</organism>
<evidence type="ECO:0000313" key="7">
    <source>
        <dbReference type="Proteomes" id="UP000263957"/>
    </source>
</evidence>
<name>A0A059DWW4_9PROT</name>
<feature type="transmembrane region" description="Helical" evidence="1">
    <location>
        <begin position="20"/>
        <end position="41"/>
    </location>
</feature>
<dbReference type="Proteomes" id="UP000024547">
    <property type="component" value="Unassembled WGS sequence"/>
</dbReference>
<dbReference type="GO" id="GO:0015385">
    <property type="term" value="F:sodium:proton antiporter activity"/>
    <property type="evidence" value="ECO:0007669"/>
    <property type="project" value="TreeGrafter"/>
</dbReference>
<protein>
    <submittedName>
        <fullName evidence="2">Sodium:proton antiporter</fullName>
    </submittedName>
</protein>
<dbReference type="EMBL" id="AWFH01000063">
    <property type="protein sequence ID" value="KCZ57871.1"/>
    <property type="molecule type" value="Genomic_DNA"/>
</dbReference>
<evidence type="ECO:0000313" key="5">
    <source>
        <dbReference type="Proteomes" id="UP000024547"/>
    </source>
</evidence>
<dbReference type="EMBL" id="DOGS01000265">
    <property type="protein sequence ID" value="HBQ49842.1"/>
    <property type="molecule type" value="Genomic_DNA"/>
</dbReference>
<dbReference type="PATRIC" id="fig|1280948.3.peg.3500"/>
<feature type="transmembrane region" description="Helical" evidence="1">
    <location>
        <begin position="61"/>
        <end position="88"/>
    </location>
</feature>
<sequence>MADLVVSIAEWWQVVRFPLGAALCLGGALLCVVGTVGVLRFPDFYTRLHAASVTDTSGATLLLFGMALMAPDWMVVSKLVAIFVFIYLTSPASSHAAANAAHTAGLQPLIGPVDTHDKEGLDS</sequence>
<dbReference type="EMBL" id="DMBR01000079">
    <property type="protein sequence ID" value="HAE93432.1"/>
    <property type="molecule type" value="Genomic_DNA"/>
</dbReference>
<dbReference type="Pfam" id="PF03334">
    <property type="entry name" value="PhaG_MnhG_YufB"/>
    <property type="match status" value="1"/>
</dbReference>
<dbReference type="NCBIfam" id="TIGR01300">
    <property type="entry name" value="CPA3_mnhG_phaG"/>
    <property type="match status" value="1"/>
</dbReference>
<reference evidence="6 7" key="2">
    <citation type="journal article" date="2018" name="Nat. Biotechnol.">
        <title>A standardized bacterial taxonomy based on genome phylogeny substantially revises the tree of life.</title>
        <authorList>
            <person name="Parks D.H."/>
            <person name="Chuvochina M."/>
            <person name="Waite D.W."/>
            <person name="Rinke C."/>
            <person name="Skarshewski A."/>
            <person name="Chaumeil P.A."/>
            <person name="Hugenholtz P."/>
        </authorList>
    </citation>
    <scope>NUCLEOTIDE SEQUENCE [LARGE SCALE GENOMIC DNA]</scope>
    <source>
        <strain evidence="3">UBA10378</strain>
        <strain evidence="2">UBA8557</strain>
    </source>
</reference>
<dbReference type="Proteomes" id="UP000263957">
    <property type="component" value="Unassembled WGS sequence"/>
</dbReference>
<evidence type="ECO:0000256" key="1">
    <source>
        <dbReference type="SAM" id="Phobius"/>
    </source>
</evidence>
<keyword evidence="5" id="KW-1185">Reference proteome</keyword>
<accession>A0A059DWW4</accession>